<evidence type="ECO:0000313" key="2">
    <source>
        <dbReference type="Proteomes" id="UP001056120"/>
    </source>
</evidence>
<keyword evidence="2" id="KW-1185">Reference proteome</keyword>
<accession>A0ACB9HF23</accession>
<organism evidence="1 2">
    <name type="scientific">Smallanthus sonchifolius</name>
    <dbReference type="NCBI Taxonomy" id="185202"/>
    <lineage>
        <taxon>Eukaryota</taxon>
        <taxon>Viridiplantae</taxon>
        <taxon>Streptophyta</taxon>
        <taxon>Embryophyta</taxon>
        <taxon>Tracheophyta</taxon>
        <taxon>Spermatophyta</taxon>
        <taxon>Magnoliopsida</taxon>
        <taxon>eudicotyledons</taxon>
        <taxon>Gunneridae</taxon>
        <taxon>Pentapetalae</taxon>
        <taxon>asterids</taxon>
        <taxon>campanulids</taxon>
        <taxon>Asterales</taxon>
        <taxon>Asteraceae</taxon>
        <taxon>Asteroideae</taxon>
        <taxon>Heliantheae alliance</taxon>
        <taxon>Millerieae</taxon>
        <taxon>Smallanthus</taxon>
    </lineage>
</organism>
<sequence length="97" mass="10816">MEVGLFRELVLGVVKHTVFEHFVAGADTGEVGRTVKKVWSNIRCLNKGLLSSSYLDIHLMMKELKRRVNACGWLGLTEGESPLKLKTQASSIVEVKM</sequence>
<dbReference type="Proteomes" id="UP001056120">
    <property type="component" value="Linkage Group LG12"/>
</dbReference>
<comment type="caution">
    <text evidence="1">The sequence shown here is derived from an EMBL/GenBank/DDBJ whole genome shotgun (WGS) entry which is preliminary data.</text>
</comment>
<proteinExistence type="predicted"/>
<gene>
    <name evidence="1" type="ORF">L1987_36663</name>
</gene>
<name>A0ACB9HF23_9ASTR</name>
<reference evidence="2" key="1">
    <citation type="journal article" date="2022" name="Mol. Ecol. Resour.">
        <title>The genomes of chicory, endive, great burdock and yacon provide insights into Asteraceae palaeo-polyploidization history and plant inulin production.</title>
        <authorList>
            <person name="Fan W."/>
            <person name="Wang S."/>
            <person name="Wang H."/>
            <person name="Wang A."/>
            <person name="Jiang F."/>
            <person name="Liu H."/>
            <person name="Zhao H."/>
            <person name="Xu D."/>
            <person name="Zhang Y."/>
        </authorList>
    </citation>
    <scope>NUCLEOTIDE SEQUENCE [LARGE SCALE GENOMIC DNA]</scope>
    <source>
        <strain evidence="2">cv. Yunnan</strain>
    </source>
</reference>
<evidence type="ECO:0000313" key="1">
    <source>
        <dbReference type="EMBL" id="KAI3794038.1"/>
    </source>
</evidence>
<protein>
    <submittedName>
        <fullName evidence="1">Uncharacterized protein</fullName>
    </submittedName>
</protein>
<dbReference type="EMBL" id="CM042029">
    <property type="protein sequence ID" value="KAI3794038.1"/>
    <property type="molecule type" value="Genomic_DNA"/>
</dbReference>
<reference evidence="1 2" key="2">
    <citation type="journal article" date="2022" name="Mol. Ecol. Resour.">
        <title>The genomes of chicory, endive, great burdock and yacon provide insights into Asteraceae paleo-polyploidization history and plant inulin production.</title>
        <authorList>
            <person name="Fan W."/>
            <person name="Wang S."/>
            <person name="Wang H."/>
            <person name="Wang A."/>
            <person name="Jiang F."/>
            <person name="Liu H."/>
            <person name="Zhao H."/>
            <person name="Xu D."/>
            <person name="Zhang Y."/>
        </authorList>
    </citation>
    <scope>NUCLEOTIDE SEQUENCE [LARGE SCALE GENOMIC DNA]</scope>
    <source>
        <strain evidence="2">cv. Yunnan</strain>
        <tissue evidence="1">Leaves</tissue>
    </source>
</reference>